<comment type="caution">
    <text evidence="7">The sequence shown here is derived from an EMBL/GenBank/DDBJ whole genome shotgun (WGS) entry which is preliminary data.</text>
</comment>
<dbReference type="GO" id="GO:0016020">
    <property type="term" value="C:membrane"/>
    <property type="evidence" value="ECO:0007669"/>
    <property type="project" value="UniProtKB-SubCell"/>
</dbReference>
<organism evidence="7 8">
    <name type="scientific">Cercophora scortea</name>
    <dbReference type="NCBI Taxonomy" id="314031"/>
    <lineage>
        <taxon>Eukaryota</taxon>
        <taxon>Fungi</taxon>
        <taxon>Dikarya</taxon>
        <taxon>Ascomycota</taxon>
        <taxon>Pezizomycotina</taxon>
        <taxon>Sordariomycetes</taxon>
        <taxon>Sordariomycetidae</taxon>
        <taxon>Sordariales</taxon>
        <taxon>Lasiosphaeriaceae</taxon>
        <taxon>Cercophora</taxon>
    </lineage>
</organism>
<evidence type="ECO:0000313" key="7">
    <source>
        <dbReference type="EMBL" id="KAK3335228.1"/>
    </source>
</evidence>
<keyword evidence="3 5" id="KW-1133">Transmembrane helix</keyword>
<dbReference type="Pfam" id="PF26616">
    <property type="entry name" value="CorA-like"/>
    <property type="match status" value="1"/>
</dbReference>
<gene>
    <name evidence="7" type="ORF">B0T19DRAFT_405846</name>
</gene>
<sequence length="473" mass="52761">MVAAMGSLESSFVEQVIEPVQIIDVPAPIASQQPPIPAQHIRCSTLEELSAHLNTTQHTAYSCRYISICQRNSWRPLQITRPMLDLIVARHGIDASFWELPSCFYTRNLDVEEVYCVPYTETRHGSIVEISYSIKYPEHKPAEDKWVIRHSALYHRHDTSTNQSVFIHLSPTPNSKAHLAATAHLLSHNQLPSSPVSPFHLHSLLFTAYTPAWRAYIASLERRFLPIANTTFATFIDEPLRVGYDNLSTLVSIETRFLQIPAILETVSDTLGQLCDLISSLPSSSSEVTTAQNLQNHRRQCVAQLRAATHLQQRAQRTSQLLADTLSFRDQVVAKEQNGNMLQLNKSAVFITTLTLLYLPASFVASFFGMNFFGFEADPDSGSGDNNRIAGSSMVWIYVVVAGALTVATFVFYYWLLHRDNDGAMFRCLAPKIRAGAAFEGLTGALRRGNTCNTRRMTSDAKEAGVELRGVDV</sequence>
<dbReference type="AlphaFoldDB" id="A0AAE0J1K9"/>
<evidence type="ECO:0000313" key="8">
    <source>
        <dbReference type="Proteomes" id="UP001286456"/>
    </source>
</evidence>
<proteinExistence type="predicted"/>
<dbReference type="GO" id="GO:0046873">
    <property type="term" value="F:metal ion transmembrane transporter activity"/>
    <property type="evidence" value="ECO:0007669"/>
    <property type="project" value="InterPro"/>
</dbReference>
<feature type="domain" description="CorA-like transporter" evidence="6">
    <location>
        <begin position="39"/>
        <end position="226"/>
    </location>
</feature>
<accession>A0AAE0J1K9</accession>
<keyword evidence="8" id="KW-1185">Reference proteome</keyword>
<name>A0AAE0J1K9_9PEZI</name>
<evidence type="ECO:0000256" key="2">
    <source>
        <dbReference type="ARBA" id="ARBA00022692"/>
    </source>
</evidence>
<feature type="transmembrane region" description="Helical" evidence="5">
    <location>
        <begin position="395"/>
        <end position="417"/>
    </location>
</feature>
<dbReference type="SUPFAM" id="SSF144083">
    <property type="entry name" value="Magnesium transport protein CorA, transmembrane region"/>
    <property type="match status" value="1"/>
</dbReference>
<evidence type="ECO:0000259" key="6">
    <source>
        <dbReference type="Pfam" id="PF26616"/>
    </source>
</evidence>
<comment type="subcellular location">
    <subcellularLocation>
        <location evidence="1">Membrane</location>
        <topology evidence="1">Multi-pass membrane protein</topology>
    </subcellularLocation>
</comment>
<protein>
    <recommendedName>
        <fullName evidence="6">CorA-like transporter domain-containing protein</fullName>
    </recommendedName>
</protein>
<evidence type="ECO:0000256" key="1">
    <source>
        <dbReference type="ARBA" id="ARBA00004141"/>
    </source>
</evidence>
<dbReference type="InterPro" id="IPR058257">
    <property type="entry name" value="CorA-like_dom"/>
</dbReference>
<dbReference type="EMBL" id="JAUEPO010000001">
    <property type="protein sequence ID" value="KAK3335228.1"/>
    <property type="molecule type" value="Genomic_DNA"/>
</dbReference>
<keyword evidence="2 5" id="KW-0812">Transmembrane</keyword>
<dbReference type="Gene3D" id="1.20.58.340">
    <property type="entry name" value="Magnesium transport protein CorA, transmembrane region"/>
    <property type="match status" value="1"/>
</dbReference>
<evidence type="ECO:0000256" key="5">
    <source>
        <dbReference type="SAM" id="Phobius"/>
    </source>
</evidence>
<feature type="transmembrane region" description="Helical" evidence="5">
    <location>
        <begin position="348"/>
        <end position="375"/>
    </location>
</feature>
<evidence type="ECO:0000256" key="4">
    <source>
        <dbReference type="ARBA" id="ARBA00023136"/>
    </source>
</evidence>
<reference evidence="7" key="1">
    <citation type="journal article" date="2023" name="Mol. Phylogenet. Evol.">
        <title>Genome-scale phylogeny and comparative genomics of the fungal order Sordariales.</title>
        <authorList>
            <person name="Hensen N."/>
            <person name="Bonometti L."/>
            <person name="Westerberg I."/>
            <person name="Brannstrom I.O."/>
            <person name="Guillou S."/>
            <person name="Cros-Aarteil S."/>
            <person name="Calhoun S."/>
            <person name="Haridas S."/>
            <person name="Kuo A."/>
            <person name="Mondo S."/>
            <person name="Pangilinan J."/>
            <person name="Riley R."/>
            <person name="LaButti K."/>
            <person name="Andreopoulos B."/>
            <person name="Lipzen A."/>
            <person name="Chen C."/>
            <person name="Yan M."/>
            <person name="Daum C."/>
            <person name="Ng V."/>
            <person name="Clum A."/>
            <person name="Steindorff A."/>
            <person name="Ohm R.A."/>
            <person name="Martin F."/>
            <person name="Silar P."/>
            <person name="Natvig D.O."/>
            <person name="Lalanne C."/>
            <person name="Gautier V."/>
            <person name="Ament-Velasquez S.L."/>
            <person name="Kruys A."/>
            <person name="Hutchinson M.I."/>
            <person name="Powell A.J."/>
            <person name="Barry K."/>
            <person name="Miller A.N."/>
            <person name="Grigoriev I.V."/>
            <person name="Debuchy R."/>
            <person name="Gladieux P."/>
            <person name="Hiltunen Thoren M."/>
            <person name="Johannesson H."/>
        </authorList>
    </citation>
    <scope>NUCLEOTIDE SEQUENCE</scope>
    <source>
        <strain evidence="7">SMH4131-1</strain>
    </source>
</reference>
<dbReference type="InterPro" id="IPR045863">
    <property type="entry name" value="CorA_TM1_TM2"/>
</dbReference>
<dbReference type="Proteomes" id="UP001286456">
    <property type="component" value="Unassembled WGS sequence"/>
</dbReference>
<reference evidence="7" key="2">
    <citation type="submission" date="2023-06" db="EMBL/GenBank/DDBJ databases">
        <authorList>
            <consortium name="Lawrence Berkeley National Laboratory"/>
            <person name="Haridas S."/>
            <person name="Hensen N."/>
            <person name="Bonometti L."/>
            <person name="Westerberg I."/>
            <person name="Brannstrom I.O."/>
            <person name="Guillou S."/>
            <person name="Cros-Aarteil S."/>
            <person name="Calhoun S."/>
            <person name="Kuo A."/>
            <person name="Mondo S."/>
            <person name="Pangilinan J."/>
            <person name="Riley R."/>
            <person name="Labutti K."/>
            <person name="Andreopoulos B."/>
            <person name="Lipzen A."/>
            <person name="Chen C."/>
            <person name="Yanf M."/>
            <person name="Daum C."/>
            <person name="Ng V."/>
            <person name="Clum A."/>
            <person name="Steindorff A."/>
            <person name="Ohm R."/>
            <person name="Martin F."/>
            <person name="Silar P."/>
            <person name="Natvig D."/>
            <person name="Lalanne C."/>
            <person name="Gautier V."/>
            <person name="Ament-Velasquez S.L."/>
            <person name="Kruys A."/>
            <person name="Hutchinson M.I."/>
            <person name="Powell A.J."/>
            <person name="Barry K."/>
            <person name="Miller A.N."/>
            <person name="Grigoriev I.V."/>
            <person name="Debuchy R."/>
            <person name="Gladieux P."/>
            <person name="Thoren M.H."/>
            <person name="Johannesson H."/>
        </authorList>
    </citation>
    <scope>NUCLEOTIDE SEQUENCE</scope>
    <source>
        <strain evidence="7">SMH4131-1</strain>
    </source>
</reference>
<keyword evidence="4 5" id="KW-0472">Membrane</keyword>
<evidence type="ECO:0000256" key="3">
    <source>
        <dbReference type="ARBA" id="ARBA00022989"/>
    </source>
</evidence>